<evidence type="ECO:0000313" key="1">
    <source>
        <dbReference type="EMBL" id="CBX99172.1"/>
    </source>
</evidence>
<dbReference type="GeneID" id="13288974"/>
<protein>
    <submittedName>
        <fullName evidence="1">Uncharacterized protein</fullName>
    </submittedName>
</protein>
<keyword evidence="2" id="KW-1185">Reference proteome</keyword>
<dbReference type="Proteomes" id="UP000002668">
    <property type="component" value="Genome"/>
</dbReference>
<organism evidence="1 2">
    <name type="scientific">Leptosphaeria maculans (strain JN3 / isolate v23.1.3 / race Av1-4-5-6-7-8)</name>
    <name type="common">Blackleg fungus</name>
    <name type="synonym">Phoma lingam</name>
    <dbReference type="NCBI Taxonomy" id="985895"/>
    <lineage>
        <taxon>Eukaryota</taxon>
        <taxon>Fungi</taxon>
        <taxon>Dikarya</taxon>
        <taxon>Ascomycota</taxon>
        <taxon>Pezizomycotina</taxon>
        <taxon>Dothideomycetes</taxon>
        <taxon>Pleosporomycetidae</taxon>
        <taxon>Pleosporales</taxon>
        <taxon>Pleosporineae</taxon>
        <taxon>Leptosphaeriaceae</taxon>
        <taxon>Plenodomus</taxon>
        <taxon>Plenodomus lingam/Leptosphaeria maculans species complex</taxon>
    </lineage>
</organism>
<sequence>MGVGSERRLVTYRSYRGKPNTSSFVPHPFTGSDLVRSAFSLDDYTGCDDDLDLLGMLGNSPLRYFLGDVVDPQSKATSAFPYHKSFCLSQKASWNYDEAA</sequence>
<gene>
    <name evidence="1" type="ORF">LEMA_P084110.1</name>
</gene>
<evidence type="ECO:0000313" key="2">
    <source>
        <dbReference type="Proteomes" id="UP000002668"/>
    </source>
</evidence>
<name>E5A6C7_LEPMJ</name>
<reference evidence="2" key="1">
    <citation type="journal article" date="2011" name="Nat. Commun.">
        <title>Effector diversification within compartments of the Leptosphaeria maculans genome affected by Repeat-Induced Point mutations.</title>
        <authorList>
            <person name="Rouxel T."/>
            <person name="Grandaubert J."/>
            <person name="Hane J.K."/>
            <person name="Hoede C."/>
            <person name="van de Wouw A.P."/>
            <person name="Couloux A."/>
            <person name="Dominguez V."/>
            <person name="Anthouard V."/>
            <person name="Bally P."/>
            <person name="Bourras S."/>
            <person name="Cozijnsen A.J."/>
            <person name="Ciuffetti L.M."/>
            <person name="Degrave A."/>
            <person name="Dilmaghani A."/>
            <person name="Duret L."/>
            <person name="Fudal I."/>
            <person name="Goodwin S.B."/>
            <person name="Gout L."/>
            <person name="Glaser N."/>
            <person name="Linglin J."/>
            <person name="Kema G.H.J."/>
            <person name="Lapalu N."/>
            <person name="Lawrence C.B."/>
            <person name="May K."/>
            <person name="Meyer M."/>
            <person name="Ollivier B."/>
            <person name="Poulain J."/>
            <person name="Schoch C.L."/>
            <person name="Simon A."/>
            <person name="Spatafora J.W."/>
            <person name="Stachowiak A."/>
            <person name="Turgeon B.G."/>
            <person name="Tyler B.M."/>
            <person name="Vincent D."/>
            <person name="Weissenbach J."/>
            <person name="Amselem J."/>
            <person name="Quesneville H."/>
            <person name="Oliver R.P."/>
            <person name="Wincker P."/>
            <person name="Balesdent M.-H."/>
            <person name="Howlett B.J."/>
        </authorList>
    </citation>
    <scope>NUCLEOTIDE SEQUENCE [LARGE SCALE GENOMIC DNA]</scope>
    <source>
        <strain evidence="2">JN3 / isolate v23.1.3 / race Av1-4-5-6-7-8</strain>
    </source>
</reference>
<accession>E5A6C7</accession>
<dbReference type="AlphaFoldDB" id="E5A6C7"/>
<dbReference type="InParanoid" id="E5A6C7"/>
<dbReference type="HOGENOM" id="CLU_2306641_0_0_1"/>
<dbReference type="EMBL" id="FP929135">
    <property type="protein sequence ID" value="CBX99172.1"/>
    <property type="molecule type" value="Genomic_DNA"/>
</dbReference>
<dbReference type="VEuPathDB" id="FungiDB:LEMA_P084110.1"/>
<proteinExistence type="predicted"/>